<dbReference type="GO" id="GO:0071555">
    <property type="term" value="P:cell wall organization"/>
    <property type="evidence" value="ECO:0007669"/>
    <property type="project" value="UniProtKB-KW"/>
</dbReference>
<dbReference type="GO" id="GO:0008360">
    <property type="term" value="P:regulation of cell shape"/>
    <property type="evidence" value="ECO:0007669"/>
    <property type="project" value="UniProtKB-KW"/>
</dbReference>
<accession>A0A7V8FSV5</accession>
<dbReference type="PROSITE" id="PS00923">
    <property type="entry name" value="ASP_GLU_RACEMASE_1"/>
    <property type="match status" value="1"/>
</dbReference>
<dbReference type="Proteomes" id="UP000462435">
    <property type="component" value="Unassembled WGS sequence"/>
</dbReference>
<comment type="pathway">
    <text evidence="7">Cell wall biogenesis; peptidoglycan biosynthesis.</text>
</comment>
<dbReference type="Gene3D" id="3.40.50.1860">
    <property type="match status" value="2"/>
</dbReference>
<dbReference type="SUPFAM" id="SSF53681">
    <property type="entry name" value="Aspartate/glutamate racemase"/>
    <property type="match status" value="2"/>
</dbReference>
<sequence length="324" mass="34597">MSQAGYDASSAVLSTAPSMPTAADAAVGIFDSGVGGLSVLRHIHAALPREQLLYFADSGYAPYGDKTEAEIVERSLAIAAFFVGQRVKALVVACNTATAAAIQAIRARWPQLVVVGIEPGLKPAAQLTQSGTVGVLATRSTLASKRFALLQQQMQSQYRVRFLPQACVGLVDLIEKGELYSPATVGLLERYLAPLLEQGADTLVLGCTHYPFVREAIDGVCRRLAGKEAAIVDTGQAVTRQLLRLLETGRAARRQRAGLAVRLHHGQPLHTGTGLPWLAAAGSACPRPATAKRRRLTRRFTAFSSAIANSVAIPPRTLYNRLLH</sequence>
<name>A0A7V8FSV5_9BURK</name>
<evidence type="ECO:0000256" key="7">
    <source>
        <dbReference type="HAMAP-Rule" id="MF_00258"/>
    </source>
</evidence>
<feature type="active site" description="Proton donor/acceptor" evidence="7">
    <location>
        <position position="207"/>
    </location>
</feature>
<protein>
    <recommendedName>
        <fullName evidence="2 7">Glutamate racemase</fullName>
        <ecNumber evidence="2 7">5.1.1.3</ecNumber>
    </recommendedName>
</protein>
<keyword evidence="5 7" id="KW-0413">Isomerase</keyword>
<dbReference type="Pfam" id="PF01177">
    <property type="entry name" value="Asp_Glu_race"/>
    <property type="match status" value="1"/>
</dbReference>
<keyword evidence="4 7" id="KW-0573">Peptidoglycan synthesis</keyword>
<comment type="catalytic activity">
    <reaction evidence="1 7">
        <text>L-glutamate = D-glutamate</text>
        <dbReference type="Rhea" id="RHEA:12813"/>
        <dbReference type="ChEBI" id="CHEBI:29985"/>
        <dbReference type="ChEBI" id="CHEBI:29986"/>
        <dbReference type="EC" id="5.1.1.3"/>
    </reaction>
</comment>
<reference evidence="9" key="1">
    <citation type="journal article" date="2020" name="MBio">
        <title>Horizontal gene transfer to a defensive symbiont with a reduced genome amongst a multipartite beetle microbiome.</title>
        <authorList>
            <person name="Waterworth S.C."/>
            <person name="Florez L.V."/>
            <person name="Rees E.R."/>
            <person name="Hertweck C."/>
            <person name="Kaltenpoth M."/>
            <person name="Kwan J.C."/>
        </authorList>
    </citation>
    <scope>NUCLEOTIDE SEQUENCE [LARGE SCALE GENOMIC DNA]</scope>
</reference>
<feature type="binding site" evidence="7">
    <location>
        <begin position="63"/>
        <end position="64"/>
    </location>
    <ligand>
        <name>substrate</name>
    </ligand>
</feature>
<evidence type="ECO:0000256" key="4">
    <source>
        <dbReference type="ARBA" id="ARBA00022984"/>
    </source>
</evidence>
<dbReference type="GO" id="GO:0008881">
    <property type="term" value="F:glutamate racemase activity"/>
    <property type="evidence" value="ECO:0007669"/>
    <property type="project" value="UniProtKB-UniRule"/>
</dbReference>
<dbReference type="InterPro" id="IPR004391">
    <property type="entry name" value="Glu_race"/>
</dbReference>
<dbReference type="EC" id="5.1.1.3" evidence="2 7"/>
<gene>
    <name evidence="7 8" type="primary">murI</name>
    <name evidence="8" type="ORF">GAK35_04149</name>
</gene>
<proteinExistence type="inferred from homology"/>
<feature type="binding site" evidence="7">
    <location>
        <begin position="31"/>
        <end position="32"/>
    </location>
    <ligand>
        <name>substrate</name>
    </ligand>
</feature>
<evidence type="ECO:0000313" key="9">
    <source>
        <dbReference type="Proteomes" id="UP000462435"/>
    </source>
</evidence>
<dbReference type="InterPro" id="IPR033134">
    <property type="entry name" value="Asp/Glu_racemase_AS_2"/>
</dbReference>
<dbReference type="EMBL" id="WNDX01000211">
    <property type="protein sequence ID" value="KAF1035803.1"/>
    <property type="molecule type" value="Genomic_DNA"/>
</dbReference>
<dbReference type="InterPro" id="IPR018187">
    <property type="entry name" value="Asp/Glu_racemase_AS_1"/>
</dbReference>
<dbReference type="InterPro" id="IPR001920">
    <property type="entry name" value="Asp/Glu_race"/>
</dbReference>
<dbReference type="PROSITE" id="PS00924">
    <property type="entry name" value="ASP_GLU_RACEMASE_2"/>
    <property type="match status" value="1"/>
</dbReference>
<dbReference type="HAMAP" id="MF_00258">
    <property type="entry name" value="Glu_racemase"/>
    <property type="match status" value="1"/>
</dbReference>
<dbReference type="UniPathway" id="UPA00219"/>
<dbReference type="NCBIfam" id="TIGR00067">
    <property type="entry name" value="glut_race"/>
    <property type="match status" value="1"/>
</dbReference>
<dbReference type="PANTHER" id="PTHR21198">
    <property type="entry name" value="GLUTAMATE RACEMASE"/>
    <property type="match status" value="1"/>
</dbReference>
<feature type="binding site" evidence="7">
    <location>
        <begin position="95"/>
        <end position="96"/>
    </location>
    <ligand>
        <name>substrate</name>
    </ligand>
</feature>
<comment type="function">
    <text evidence="7">Provides the (R)-glutamate required for cell wall biosynthesis.</text>
</comment>
<evidence type="ECO:0000256" key="3">
    <source>
        <dbReference type="ARBA" id="ARBA00022960"/>
    </source>
</evidence>
<feature type="active site" description="Proton donor/acceptor" evidence="7">
    <location>
        <position position="94"/>
    </location>
</feature>
<feature type="binding site" evidence="7">
    <location>
        <begin position="208"/>
        <end position="209"/>
    </location>
    <ligand>
        <name>substrate</name>
    </ligand>
</feature>
<organism evidence="8 9">
    <name type="scientific">Herbaspirillum frisingense</name>
    <dbReference type="NCBI Taxonomy" id="92645"/>
    <lineage>
        <taxon>Bacteria</taxon>
        <taxon>Pseudomonadati</taxon>
        <taxon>Pseudomonadota</taxon>
        <taxon>Betaproteobacteria</taxon>
        <taxon>Burkholderiales</taxon>
        <taxon>Oxalobacteraceae</taxon>
        <taxon>Herbaspirillum</taxon>
    </lineage>
</organism>
<evidence type="ECO:0000256" key="5">
    <source>
        <dbReference type="ARBA" id="ARBA00023235"/>
    </source>
</evidence>
<comment type="caution">
    <text evidence="8">The sequence shown here is derived from an EMBL/GenBank/DDBJ whole genome shotgun (WGS) entry which is preliminary data.</text>
</comment>
<dbReference type="InterPro" id="IPR015942">
    <property type="entry name" value="Asp/Glu/hydantoin_racemase"/>
</dbReference>
<dbReference type="AlphaFoldDB" id="A0A7V8FSV5"/>
<keyword evidence="6 7" id="KW-0961">Cell wall biogenesis/degradation</keyword>
<evidence type="ECO:0000256" key="1">
    <source>
        <dbReference type="ARBA" id="ARBA00001602"/>
    </source>
</evidence>
<keyword evidence="3 7" id="KW-0133">Cell shape</keyword>
<evidence type="ECO:0000256" key="6">
    <source>
        <dbReference type="ARBA" id="ARBA00023316"/>
    </source>
</evidence>
<evidence type="ECO:0000256" key="2">
    <source>
        <dbReference type="ARBA" id="ARBA00013090"/>
    </source>
</evidence>
<dbReference type="PANTHER" id="PTHR21198:SF2">
    <property type="entry name" value="GLUTAMATE RACEMASE"/>
    <property type="match status" value="1"/>
</dbReference>
<dbReference type="GO" id="GO:0009252">
    <property type="term" value="P:peptidoglycan biosynthetic process"/>
    <property type="evidence" value="ECO:0007669"/>
    <property type="project" value="UniProtKB-UniRule"/>
</dbReference>
<evidence type="ECO:0000313" key="8">
    <source>
        <dbReference type="EMBL" id="KAF1035803.1"/>
    </source>
</evidence>
<comment type="similarity">
    <text evidence="7">Belongs to the aspartate/glutamate racemases family.</text>
</comment>